<dbReference type="InterPro" id="IPR049142">
    <property type="entry name" value="MS_channel_1st"/>
</dbReference>
<dbReference type="AlphaFoldDB" id="F8E8B4"/>
<dbReference type="GO" id="GO:0005886">
    <property type="term" value="C:plasma membrane"/>
    <property type="evidence" value="ECO:0007669"/>
    <property type="project" value="UniProtKB-SubCell"/>
</dbReference>
<dbReference type="PANTHER" id="PTHR43634:SF2">
    <property type="entry name" value="LOW CONDUCTANCE MECHANOSENSITIVE CHANNEL YNAI"/>
    <property type="match status" value="1"/>
</dbReference>
<dbReference type="EMBL" id="CP002858">
    <property type="protein sequence ID" value="AEI15111.1"/>
    <property type="molecule type" value="Genomic_DNA"/>
</dbReference>
<keyword evidence="12" id="KW-1185">Reference proteome</keyword>
<evidence type="ECO:0000313" key="12">
    <source>
        <dbReference type="Proteomes" id="UP000006621"/>
    </source>
</evidence>
<dbReference type="RefSeq" id="WP_013886592.1">
    <property type="nucleotide sequence ID" value="NC_015672.1"/>
</dbReference>
<keyword evidence="6 7" id="KW-0472">Membrane</keyword>
<evidence type="ECO:0000256" key="7">
    <source>
        <dbReference type="SAM" id="Phobius"/>
    </source>
</evidence>
<protein>
    <submittedName>
        <fullName evidence="11">MscS Mechanosensitive ion channel</fullName>
    </submittedName>
</protein>
<dbReference type="InterPro" id="IPR010920">
    <property type="entry name" value="LSM_dom_sf"/>
</dbReference>
<feature type="domain" description="Mechanosensitive ion channel transmembrane helices 2/3" evidence="10">
    <location>
        <begin position="149"/>
        <end position="190"/>
    </location>
</feature>
<proteinExistence type="inferred from homology"/>
<feature type="transmembrane region" description="Helical" evidence="7">
    <location>
        <begin position="99"/>
        <end position="118"/>
    </location>
</feature>
<evidence type="ECO:0000256" key="1">
    <source>
        <dbReference type="ARBA" id="ARBA00004651"/>
    </source>
</evidence>
<evidence type="ECO:0000259" key="9">
    <source>
        <dbReference type="Pfam" id="PF21082"/>
    </source>
</evidence>
<dbReference type="KEGG" id="fsi:Flexsi_1461"/>
<dbReference type="Gene3D" id="3.30.70.100">
    <property type="match status" value="1"/>
</dbReference>
<dbReference type="InterPro" id="IPR011014">
    <property type="entry name" value="MscS_channel_TM-2"/>
</dbReference>
<dbReference type="Gene3D" id="2.30.30.60">
    <property type="match status" value="1"/>
</dbReference>
<feature type="transmembrane region" description="Helical" evidence="7">
    <location>
        <begin position="139"/>
        <end position="164"/>
    </location>
</feature>
<evidence type="ECO:0000256" key="2">
    <source>
        <dbReference type="ARBA" id="ARBA00008017"/>
    </source>
</evidence>
<keyword evidence="4 7" id="KW-0812">Transmembrane</keyword>
<dbReference type="Gene3D" id="1.10.287.1260">
    <property type="match status" value="1"/>
</dbReference>
<dbReference type="STRING" id="717231.Flexsi_1461"/>
<accession>F8E8B4</accession>
<organism evidence="11 12">
    <name type="scientific">Flexistipes sinusarabici (strain ATCC 49648 / DSM 4947 / MAS 10)</name>
    <dbReference type="NCBI Taxonomy" id="717231"/>
    <lineage>
        <taxon>Bacteria</taxon>
        <taxon>Pseudomonadati</taxon>
        <taxon>Deferribacterota</taxon>
        <taxon>Deferribacteres</taxon>
        <taxon>Deferribacterales</taxon>
        <taxon>Flexistipitaceae</taxon>
        <taxon>Flexistipes</taxon>
    </lineage>
</organism>
<dbReference type="InterPro" id="IPR045042">
    <property type="entry name" value="YnaI-like"/>
</dbReference>
<dbReference type="Proteomes" id="UP000006621">
    <property type="component" value="Chromosome"/>
</dbReference>
<dbReference type="OrthoDB" id="9809206at2"/>
<dbReference type="SUPFAM" id="SSF82689">
    <property type="entry name" value="Mechanosensitive channel protein MscS (YggB), C-terminal domain"/>
    <property type="match status" value="1"/>
</dbReference>
<dbReference type="Pfam" id="PF21088">
    <property type="entry name" value="MS_channel_1st"/>
    <property type="match status" value="1"/>
</dbReference>
<dbReference type="HOGENOM" id="CLU_037945_0_4_0"/>
<dbReference type="Pfam" id="PF00924">
    <property type="entry name" value="MS_channel_2nd"/>
    <property type="match status" value="1"/>
</dbReference>
<reference evidence="12" key="2">
    <citation type="submission" date="2011-06" db="EMBL/GenBank/DDBJ databases">
        <title>The complete genome of Flexistipes sinusarabici DSM 4947.</title>
        <authorList>
            <person name="Lucas S."/>
            <person name="Han J."/>
            <person name="Lapidus A."/>
            <person name="Bruce D."/>
            <person name="Goodwin L."/>
            <person name="Pitluck S."/>
            <person name="Peters L."/>
            <person name="Kyrpides N."/>
            <person name="Mavromatis K."/>
            <person name="Ivanova N."/>
            <person name="Mikhailova N."/>
            <person name="Chertkov O."/>
            <person name="Detter J.C."/>
            <person name="Tapia R."/>
            <person name="Han C."/>
            <person name="Land M."/>
            <person name="Hauser L."/>
            <person name="Markowitz V."/>
            <person name="Cheng J.-F."/>
            <person name="Hugenholtz P."/>
            <person name="Woyke T."/>
            <person name="Wu D."/>
            <person name="Spring S."/>
            <person name="Schroeder M."/>
            <person name="Brambilla E."/>
            <person name="Klenk H.-P."/>
            <person name="Eisen J.A."/>
        </authorList>
    </citation>
    <scope>NUCLEOTIDE SEQUENCE [LARGE SCALE GENOMIC DNA]</scope>
    <source>
        <strain evidence="12">DSM 4947 / MAS 10</strain>
    </source>
</reference>
<comment type="subcellular location">
    <subcellularLocation>
        <location evidence="1">Cell membrane</location>
        <topology evidence="1">Multi-pass membrane protein</topology>
    </subcellularLocation>
</comment>
<sequence>MTNLNKFFDELIPILSYEIFNVNVGEMLAAFGILFLFFVLKHVLLNLIFYFLKKTTTKTLSSFDDDLVEIVKPPLSLAITATGFFLAINVFTFTKDIDLLLLNIYKTFLIGSFFWVLYRAENLLKIFMEKYAYKKQIEIAVEFLPLFRKLIRAALIVFAVTIIIQEWGYNIGAIITGLGIGGLAVALAAKDTLANFFGSLMIIMDRPFAIGDWIVVADIEGVVEEIGFRTTKIRTFEKALVSVPNSKIATDNVTNWSRRDSRRIKCKVGATYSTPPASLKKAVDDINDMLVNHKDISNDMIMVYFDEFAASSLNIFVYCFAATSTWAEYLAIKQDVYFNIMDIFQKHDISFAFPSMSLYHETDDESPLIVKQKD</sequence>
<evidence type="ECO:0000259" key="8">
    <source>
        <dbReference type="Pfam" id="PF00924"/>
    </source>
</evidence>
<evidence type="ECO:0000259" key="10">
    <source>
        <dbReference type="Pfam" id="PF21088"/>
    </source>
</evidence>
<dbReference type="eggNOG" id="COG0668">
    <property type="taxonomic scope" value="Bacteria"/>
</dbReference>
<evidence type="ECO:0000256" key="4">
    <source>
        <dbReference type="ARBA" id="ARBA00022692"/>
    </source>
</evidence>
<evidence type="ECO:0000256" key="6">
    <source>
        <dbReference type="ARBA" id="ARBA00023136"/>
    </source>
</evidence>
<dbReference type="GO" id="GO:0008381">
    <property type="term" value="F:mechanosensitive monoatomic ion channel activity"/>
    <property type="evidence" value="ECO:0007669"/>
    <property type="project" value="UniProtKB-ARBA"/>
</dbReference>
<feature type="domain" description="Mechanosensitive ion channel MscS C-terminal" evidence="9">
    <location>
        <begin position="264"/>
        <end position="351"/>
    </location>
</feature>
<keyword evidence="3" id="KW-1003">Cell membrane</keyword>
<dbReference type="SUPFAM" id="SSF82861">
    <property type="entry name" value="Mechanosensitive channel protein MscS (YggB), transmembrane region"/>
    <property type="match status" value="1"/>
</dbReference>
<evidence type="ECO:0000256" key="5">
    <source>
        <dbReference type="ARBA" id="ARBA00022989"/>
    </source>
</evidence>
<dbReference type="InterPro" id="IPR011066">
    <property type="entry name" value="MscS_channel_C_sf"/>
</dbReference>
<feature type="transmembrane region" description="Helical" evidence="7">
    <location>
        <begin position="27"/>
        <end position="52"/>
    </location>
</feature>
<feature type="domain" description="Mechanosensitive ion channel MscS" evidence="8">
    <location>
        <begin position="191"/>
        <end position="258"/>
    </location>
</feature>
<name>F8E8B4_FLESM</name>
<dbReference type="InterPro" id="IPR006685">
    <property type="entry name" value="MscS_channel_2nd"/>
</dbReference>
<feature type="transmembrane region" description="Helical" evidence="7">
    <location>
        <begin position="73"/>
        <end position="93"/>
    </location>
</feature>
<dbReference type="SUPFAM" id="SSF50182">
    <property type="entry name" value="Sm-like ribonucleoproteins"/>
    <property type="match status" value="1"/>
</dbReference>
<dbReference type="PANTHER" id="PTHR43634">
    <property type="entry name" value="OW CONDUCTANCE MECHANOSENSITIVE CHANNEL"/>
    <property type="match status" value="1"/>
</dbReference>
<reference evidence="11 12" key="1">
    <citation type="journal article" date="2011" name="Stand. Genomic Sci.">
        <title>Genome sequence of the moderately thermophilic halophile Flexistipes sinusarabici strain (MAS10).</title>
        <authorList>
            <person name="Lapidus A."/>
            <person name="Chertkov O."/>
            <person name="Nolan M."/>
            <person name="Lucas S."/>
            <person name="Hammon N."/>
            <person name="Deshpande S."/>
            <person name="Cheng J.F."/>
            <person name="Tapia R."/>
            <person name="Han C."/>
            <person name="Goodwin L."/>
            <person name="Pitluck S."/>
            <person name="Liolios K."/>
            <person name="Pagani I."/>
            <person name="Ivanova N."/>
            <person name="Huntemann M."/>
            <person name="Mavromatis K."/>
            <person name="Mikhailova N."/>
            <person name="Pati A."/>
            <person name="Chen A."/>
            <person name="Palaniappan K."/>
            <person name="Land M."/>
            <person name="Hauser L."/>
            <person name="Brambilla E.M."/>
            <person name="Rohde M."/>
            <person name="Abt B."/>
            <person name="Spring S."/>
            <person name="Goker M."/>
            <person name="Bristow J."/>
            <person name="Eisen J.A."/>
            <person name="Markowitz V."/>
            <person name="Hugenholtz P."/>
            <person name="Kyrpides N.C."/>
            <person name="Klenk H.P."/>
            <person name="Woyke T."/>
        </authorList>
    </citation>
    <scope>NUCLEOTIDE SEQUENCE [LARGE SCALE GENOMIC DNA]</scope>
    <source>
        <strain evidence="12">DSM 4947 / MAS 10</strain>
    </source>
</reference>
<evidence type="ECO:0000256" key="3">
    <source>
        <dbReference type="ARBA" id="ARBA00022475"/>
    </source>
</evidence>
<feature type="transmembrane region" description="Helical" evidence="7">
    <location>
        <begin position="170"/>
        <end position="189"/>
    </location>
</feature>
<dbReference type="Pfam" id="PF21082">
    <property type="entry name" value="MS_channel_3rd"/>
    <property type="match status" value="1"/>
</dbReference>
<gene>
    <name evidence="11" type="ordered locus">Flexsi_1461</name>
</gene>
<comment type="similarity">
    <text evidence="2">Belongs to the MscS (TC 1.A.23) family.</text>
</comment>
<dbReference type="InterPro" id="IPR049278">
    <property type="entry name" value="MS_channel_C"/>
</dbReference>
<keyword evidence="5 7" id="KW-1133">Transmembrane helix</keyword>
<dbReference type="InterPro" id="IPR023408">
    <property type="entry name" value="MscS_beta-dom_sf"/>
</dbReference>
<evidence type="ECO:0000313" key="11">
    <source>
        <dbReference type="EMBL" id="AEI15111.1"/>
    </source>
</evidence>